<proteinExistence type="inferred from homology"/>
<comment type="similarity">
    <text evidence="10 11">Belongs to the TonB-dependent receptor family.</text>
</comment>
<dbReference type="SMART" id="SM00965">
    <property type="entry name" value="STN"/>
    <property type="match status" value="1"/>
</dbReference>
<dbReference type="Pfam" id="PF07715">
    <property type="entry name" value="Plug"/>
    <property type="match status" value="1"/>
</dbReference>
<dbReference type="InterPro" id="IPR000531">
    <property type="entry name" value="Beta-barrel_TonB"/>
</dbReference>
<keyword evidence="9 10" id="KW-0998">Cell outer membrane</keyword>
<dbReference type="InterPro" id="IPR036942">
    <property type="entry name" value="Beta-barrel_TonB_sf"/>
</dbReference>
<dbReference type="GO" id="GO:0015344">
    <property type="term" value="F:siderophore uptake transmembrane transporter activity"/>
    <property type="evidence" value="ECO:0007669"/>
    <property type="project" value="TreeGrafter"/>
</dbReference>
<evidence type="ECO:0000256" key="12">
    <source>
        <dbReference type="SAM" id="SignalP"/>
    </source>
</evidence>
<dbReference type="PROSITE" id="PS52016">
    <property type="entry name" value="TONB_DEPENDENT_REC_3"/>
    <property type="match status" value="1"/>
</dbReference>
<dbReference type="AlphaFoldDB" id="A0AB72UFM2"/>
<sequence length="804" mass="87021">MILKNERSAMMRLLGTSALVSVLMICSTGMVQAQDANTVHTIRIETQDLRAALDQLATEFGLQLIVQGDLAGVVATPFAGDVTATEALRTLLAGSGYDFEFIGADSVKIIPAAKSDSGEIILQDIVVSASRSKRSIKSMSPSVVVIGRDQIEAQLAKSNSLSTLLRDAVPGFMFDAQTLTSSTETFRGRDIQVLVDGIGRNTPLRNSSRILSMIDPELIESIEVIPGSSALNGEGATGATINIVTKTGTPGENIFVVDTHLKAFTQDIGDSLAPSLTLSGSGGVGKFDYAASVTGSTSENQYSGYGKQMPSDPMMGQGSFDNAENLNLFGKVGYGFLEGHRVSFSTEIVRFSQKPDYYPDVRANPAAVNFLAPYDGQPLEEESEYLTAGYEFDLGALGRGDLKLFYNDTYKQASRAQYDATYNFALVALPGSPAVEDPLGQSVIDAQKYGVKLSTDTGIDDLYDGLTLSWGGDLTFDEIKYRTVSGRDIGAPMDQDGKAVFAQLSAPITRFVDVSGGVRYETYDLTVDDFLRPNYMRYVGGVASAYFPAAQFTGGSTTYDAVTYNASAVVHWTDQFDTSLSYSEGFAVPDVGAYTRRAGTQGVPLNFSQIDVEASKVKTYELAASYDTRNFRTSGAVYMSTNEHGNNFAPATNALSQEKERIIGAELSAEYDLTENTYVGALASYVEGKYDKDKDGDLESWLPNNRIPSPFRFTGYVDSYVWDDLNVRFDGTYTAQRNRIKDETIKPSLVFNLSANYPVMGGTARLGIENILDTSYENPAATALRGYSIAGLGRTILIGFRREF</sequence>
<keyword evidence="8 10" id="KW-0472">Membrane</keyword>
<dbReference type="PANTHER" id="PTHR30069">
    <property type="entry name" value="TONB-DEPENDENT OUTER MEMBRANE RECEPTOR"/>
    <property type="match status" value="1"/>
</dbReference>
<dbReference type="Gene3D" id="3.55.50.30">
    <property type="match status" value="1"/>
</dbReference>
<dbReference type="GO" id="GO:0009279">
    <property type="term" value="C:cell outer membrane"/>
    <property type="evidence" value="ECO:0007669"/>
    <property type="project" value="UniProtKB-SubCell"/>
</dbReference>
<evidence type="ECO:0000256" key="11">
    <source>
        <dbReference type="RuleBase" id="RU003357"/>
    </source>
</evidence>
<dbReference type="InterPro" id="IPR039426">
    <property type="entry name" value="TonB-dep_rcpt-like"/>
</dbReference>
<evidence type="ECO:0000256" key="6">
    <source>
        <dbReference type="ARBA" id="ARBA00023004"/>
    </source>
</evidence>
<dbReference type="InterPro" id="IPR012910">
    <property type="entry name" value="Plug_dom"/>
</dbReference>
<gene>
    <name evidence="14" type="ORF">TH3_13565</name>
</gene>
<evidence type="ECO:0000256" key="10">
    <source>
        <dbReference type="PROSITE-ProRule" id="PRU01360"/>
    </source>
</evidence>
<evidence type="ECO:0000256" key="5">
    <source>
        <dbReference type="ARBA" id="ARBA00022692"/>
    </source>
</evidence>
<keyword evidence="14" id="KW-0675">Receptor</keyword>
<dbReference type="CDD" id="cd01347">
    <property type="entry name" value="ligand_gated_channel"/>
    <property type="match status" value="1"/>
</dbReference>
<keyword evidence="5 10" id="KW-0812">Transmembrane</keyword>
<dbReference type="RefSeq" id="WP_007091568.1">
    <property type="nucleotide sequence ID" value="NZ_CP004388.1"/>
</dbReference>
<evidence type="ECO:0000256" key="2">
    <source>
        <dbReference type="ARBA" id="ARBA00022448"/>
    </source>
</evidence>
<keyword evidence="3 10" id="KW-1134">Transmembrane beta strand</keyword>
<organism evidence="14 15">
    <name type="scientific">Thalassospira xiamenensis M-5 = DSM 17429</name>
    <dbReference type="NCBI Taxonomy" id="1123366"/>
    <lineage>
        <taxon>Bacteria</taxon>
        <taxon>Pseudomonadati</taxon>
        <taxon>Pseudomonadota</taxon>
        <taxon>Alphaproteobacteria</taxon>
        <taxon>Rhodospirillales</taxon>
        <taxon>Thalassospiraceae</taxon>
        <taxon>Thalassospira</taxon>
    </lineage>
</organism>
<name>A0AB72UFM2_9PROT</name>
<evidence type="ECO:0000313" key="14">
    <source>
        <dbReference type="EMBL" id="AJD52829.1"/>
    </source>
</evidence>
<evidence type="ECO:0000256" key="4">
    <source>
        <dbReference type="ARBA" id="ARBA00022496"/>
    </source>
</evidence>
<keyword evidence="6" id="KW-0408">Iron</keyword>
<protein>
    <submittedName>
        <fullName evidence="14">TonB-dependent receptor</fullName>
    </submittedName>
</protein>
<evidence type="ECO:0000256" key="9">
    <source>
        <dbReference type="ARBA" id="ARBA00023237"/>
    </source>
</evidence>
<dbReference type="GO" id="GO:0044718">
    <property type="term" value="P:siderophore transmembrane transport"/>
    <property type="evidence" value="ECO:0007669"/>
    <property type="project" value="TreeGrafter"/>
</dbReference>
<keyword evidence="7 11" id="KW-0798">TonB box</keyword>
<evidence type="ECO:0000259" key="13">
    <source>
        <dbReference type="SMART" id="SM00965"/>
    </source>
</evidence>
<dbReference type="KEGG" id="txi:TH3_13565"/>
<feature type="domain" description="Secretin/TonB short N-terminal" evidence="13">
    <location>
        <begin position="62"/>
        <end position="112"/>
    </location>
</feature>
<dbReference type="GeneID" id="31928392"/>
<dbReference type="Gene3D" id="2.40.170.20">
    <property type="entry name" value="TonB-dependent receptor, beta-barrel domain"/>
    <property type="match status" value="1"/>
</dbReference>
<keyword evidence="4" id="KW-0410">Iron transport</keyword>
<dbReference type="InterPro" id="IPR037066">
    <property type="entry name" value="Plug_dom_sf"/>
</dbReference>
<evidence type="ECO:0000256" key="3">
    <source>
        <dbReference type="ARBA" id="ARBA00022452"/>
    </source>
</evidence>
<dbReference type="EMBL" id="CP004388">
    <property type="protein sequence ID" value="AJD52829.1"/>
    <property type="molecule type" value="Genomic_DNA"/>
</dbReference>
<dbReference type="Gene3D" id="2.170.130.10">
    <property type="entry name" value="TonB-dependent receptor, plug domain"/>
    <property type="match status" value="1"/>
</dbReference>
<feature type="chain" id="PRO_5044497648" evidence="12">
    <location>
        <begin position="34"/>
        <end position="804"/>
    </location>
</feature>
<evidence type="ECO:0000313" key="15">
    <source>
        <dbReference type="Proteomes" id="UP000007127"/>
    </source>
</evidence>
<dbReference type="Proteomes" id="UP000007127">
    <property type="component" value="Chromosome"/>
</dbReference>
<keyword evidence="12" id="KW-0732">Signal</keyword>
<dbReference type="Pfam" id="PF00593">
    <property type="entry name" value="TonB_dep_Rec_b-barrel"/>
    <property type="match status" value="1"/>
</dbReference>
<evidence type="ECO:0000256" key="1">
    <source>
        <dbReference type="ARBA" id="ARBA00004571"/>
    </source>
</evidence>
<reference evidence="14 15" key="1">
    <citation type="journal article" date="2012" name="J. Bacteriol.">
        <title>Genome sequence of Thalassospira xiamenensis type strain M-5.</title>
        <authorList>
            <person name="Lai Q."/>
            <person name="Shao Z."/>
        </authorList>
    </citation>
    <scope>NUCLEOTIDE SEQUENCE [LARGE SCALE GENOMIC DNA]</scope>
    <source>
        <strain evidence="14 15">M-5</strain>
    </source>
</reference>
<accession>A0AB72UFM2</accession>
<keyword evidence="2 10" id="KW-0813">Transport</keyword>
<evidence type="ECO:0000256" key="7">
    <source>
        <dbReference type="ARBA" id="ARBA00023077"/>
    </source>
</evidence>
<dbReference type="PANTHER" id="PTHR30069:SF42">
    <property type="entry name" value="FERRIC AEROBACTIN RECEPTOR"/>
    <property type="match status" value="1"/>
</dbReference>
<keyword evidence="4" id="KW-0406">Ion transport</keyword>
<comment type="subcellular location">
    <subcellularLocation>
        <location evidence="1 10">Cell outer membrane</location>
        <topology evidence="1 10">Multi-pass membrane protein</topology>
    </subcellularLocation>
</comment>
<feature type="signal peptide" evidence="12">
    <location>
        <begin position="1"/>
        <end position="33"/>
    </location>
</feature>
<dbReference type="InterPro" id="IPR011662">
    <property type="entry name" value="Secretin/TonB_short_N"/>
</dbReference>
<dbReference type="SUPFAM" id="SSF56935">
    <property type="entry name" value="Porins"/>
    <property type="match status" value="1"/>
</dbReference>
<evidence type="ECO:0000256" key="8">
    <source>
        <dbReference type="ARBA" id="ARBA00023136"/>
    </source>
</evidence>